<protein>
    <recommendedName>
        <fullName evidence="2">acylglycerol lipase</fullName>
        <ecNumber evidence="2">3.1.1.23</ecNumber>
    </recommendedName>
</protein>
<evidence type="ECO:0000313" key="10">
    <source>
        <dbReference type="Proteomes" id="UP000316759"/>
    </source>
</evidence>
<comment type="subcellular location">
    <subcellularLocation>
        <location evidence="3">Late endosome membrane</location>
        <topology evidence="3">Single-pass type II membrane protein</topology>
    </subcellularLocation>
    <subcellularLocation>
        <location evidence="4">Lysosome membrane</location>
        <topology evidence="4">Single-pass type II membrane protein</topology>
    </subcellularLocation>
    <subcellularLocation>
        <location evidence="5">Mitochondrion membrane</location>
        <topology evidence="5">Single-pass type II membrane protein</topology>
    </subcellularLocation>
</comment>
<dbReference type="Proteomes" id="UP000316759">
    <property type="component" value="Unassembled WGS sequence"/>
</dbReference>
<dbReference type="InterPro" id="IPR029058">
    <property type="entry name" value="AB_hydrolase_fold"/>
</dbReference>
<dbReference type="PANTHER" id="PTHR43798">
    <property type="entry name" value="MONOACYLGLYCEROL LIPASE"/>
    <property type="match status" value="1"/>
</dbReference>
<dbReference type="PANTHER" id="PTHR43798:SF5">
    <property type="entry name" value="MONOACYLGLYCEROL LIPASE ABHD6"/>
    <property type="match status" value="1"/>
</dbReference>
<accession>A0A504YZN5</accession>
<evidence type="ECO:0000256" key="6">
    <source>
        <dbReference type="ARBA" id="ARBA00047662"/>
    </source>
</evidence>
<evidence type="ECO:0000259" key="8">
    <source>
        <dbReference type="Pfam" id="PF00561"/>
    </source>
</evidence>
<dbReference type="GO" id="GO:0047372">
    <property type="term" value="F:monoacylglycerol lipase activity"/>
    <property type="evidence" value="ECO:0007669"/>
    <property type="project" value="UniProtKB-EC"/>
</dbReference>
<dbReference type="GO" id="GO:0005765">
    <property type="term" value="C:lysosomal membrane"/>
    <property type="evidence" value="ECO:0007669"/>
    <property type="project" value="UniProtKB-SubCell"/>
</dbReference>
<dbReference type="GO" id="GO:0031902">
    <property type="term" value="C:late endosome membrane"/>
    <property type="evidence" value="ECO:0007669"/>
    <property type="project" value="UniProtKB-SubCell"/>
</dbReference>
<dbReference type="Pfam" id="PF00561">
    <property type="entry name" value="Abhydrolase_1"/>
    <property type="match status" value="1"/>
</dbReference>
<dbReference type="InterPro" id="IPR050266">
    <property type="entry name" value="AB_hydrolase_sf"/>
</dbReference>
<dbReference type="GO" id="GO:0046464">
    <property type="term" value="P:acylglycerol catabolic process"/>
    <property type="evidence" value="ECO:0007669"/>
    <property type="project" value="TreeGrafter"/>
</dbReference>
<gene>
    <name evidence="9" type="ORF">FGIG_04880</name>
</gene>
<evidence type="ECO:0000313" key="9">
    <source>
        <dbReference type="EMBL" id="TPP65925.1"/>
    </source>
</evidence>
<dbReference type="STRING" id="46835.A0A504YZN5"/>
<comment type="catalytic activity">
    <reaction evidence="6">
        <text>1-dodecanoylglycerol + H2O = dodecanoate + glycerol + H(+)</text>
        <dbReference type="Rhea" id="RHEA:44316"/>
        <dbReference type="ChEBI" id="CHEBI:15377"/>
        <dbReference type="ChEBI" id="CHEBI:15378"/>
        <dbReference type="ChEBI" id="CHEBI:17754"/>
        <dbReference type="ChEBI" id="CHEBI:18262"/>
        <dbReference type="ChEBI" id="CHEBI:75539"/>
    </reaction>
</comment>
<comment type="catalytic activity">
    <reaction evidence="1">
        <text>Hydrolyzes glycerol monoesters of long-chain fatty acids.</text>
        <dbReference type="EC" id="3.1.1.23"/>
    </reaction>
</comment>
<comment type="function">
    <text evidence="7">Lipase that preferentially hydrolysis medium-chain saturated monoacylglycerols including 2-arachidonoylglycerol. Through 2-arachidonoylglycerol degradation may regulate endocannabinoid signaling pathways. Also has a lysophosphatidyl lipase activity with a preference for lysophosphatidylglycerol among other lysophospholipids. Also able to degrade bis(monoacylglycero)phosphate (BMP) and constitutes the major enzyme for BMP catabolism. BMP, also known as lysobisphosphatidic acid, is enriched in late endosomes and lysosomes and plays a key role in the formation of intraluminal vesicles and in lipid sorting.</text>
</comment>
<dbReference type="EC" id="3.1.1.23" evidence="2"/>
<name>A0A504YZN5_FASGI</name>
<dbReference type="InterPro" id="IPR000073">
    <property type="entry name" value="AB_hydrolase_1"/>
</dbReference>
<dbReference type="SUPFAM" id="SSF53474">
    <property type="entry name" value="alpha/beta-Hydrolases"/>
    <property type="match status" value="1"/>
</dbReference>
<sequence>MPCDRFPLEPFFLHIRNAINIAVYHSRAKDKNQKIQARMYFIHGVGGCSWVWRHQVTHFITLGYEIISMDLPGHGRSPVPFSDQPSRRPCFDYCPFLCPDLSHKYIYQSFTFTELRADVLAVFDHFAREDVANRTVINVIVAHSYGTSLALYVAHERQDKVDRLVLISGGAPVSLEPFCWPYCLPLGFFDCFWTCIVRNFRKQHCVTSGIFFHPHLPSTQKRLWSELERQQLPSKNRDLIPSVGDVPNNASVGDDLLFSGDDDGNAFGLQIPTKSNKVQDIEVKKAQNTDKDPSERVLLQDDIEQSFSIDPLVLRATMRGQSWSEGDIPYHKSIRIPTLLMIGDRDRYVTVEDEGMMLQTLPCATMRIIYGTGHMMMLESPDRVNSHIQSLIVHPPQFDLHPRRVPSDPIRSICTEQPNIIQTIKDTFT</sequence>
<evidence type="ECO:0000256" key="5">
    <source>
        <dbReference type="ARBA" id="ARBA00046308"/>
    </source>
</evidence>
<feature type="domain" description="AB hydrolase-1" evidence="8">
    <location>
        <begin position="39"/>
        <end position="381"/>
    </location>
</feature>
<evidence type="ECO:0000256" key="4">
    <source>
        <dbReference type="ARBA" id="ARBA00037874"/>
    </source>
</evidence>
<dbReference type="AlphaFoldDB" id="A0A504YZN5"/>
<proteinExistence type="predicted"/>
<comment type="caution">
    <text evidence="9">The sequence shown here is derived from an EMBL/GenBank/DDBJ whole genome shotgun (WGS) entry which is preliminary data.</text>
</comment>
<dbReference type="EMBL" id="SUNJ01002499">
    <property type="protein sequence ID" value="TPP65925.1"/>
    <property type="molecule type" value="Genomic_DNA"/>
</dbReference>
<evidence type="ECO:0000256" key="2">
    <source>
        <dbReference type="ARBA" id="ARBA00013254"/>
    </source>
</evidence>
<evidence type="ECO:0000256" key="7">
    <source>
        <dbReference type="ARBA" id="ARBA00049568"/>
    </source>
</evidence>
<reference evidence="9 10" key="1">
    <citation type="submission" date="2019-04" db="EMBL/GenBank/DDBJ databases">
        <title>Annotation for the trematode Fasciola gigantica.</title>
        <authorList>
            <person name="Choi Y.-J."/>
        </authorList>
    </citation>
    <scope>NUCLEOTIDE SEQUENCE [LARGE SCALE GENOMIC DNA]</scope>
    <source>
        <strain evidence="9">Uganda_cow_1</strain>
    </source>
</reference>
<dbReference type="OrthoDB" id="428974at2759"/>
<evidence type="ECO:0000256" key="1">
    <source>
        <dbReference type="ARBA" id="ARBA00001613"/>
    </source>
</evidence>
<dbReference type="GO" id="GO:0031966">
    <property type="term" value="C:mitochondrial membrane"/>
    <property type="evidence" value="ECO:0007669"/>
    <property type="project" value="UniProtKB-SubCell"/>
</dbReference>
<dbReference type="Gene3D" id="3.40.50.1820">
    <property type="entry name" value="alpha/beta hydrolase"/>
    <property type="match status" value="2"/>
</dbReference>
<evidence type="ECO:0000256" key="3">
    <source>
        <dbReference type="ARBA" id="ARBA00037797"/>
    </source>
</evidence>
<keyword evidence="10" id="KW-1185">Reference proteome</keyword>
<organism evidence="9 10">
    <name type="scientific">Fasciola gigantica</name>
    <name type="common">Giant liver fluke</name>
    <dbReference type="NCBI Taxonomy" id="46835"/>
    <lineage>
        <taxon>Eukaryota</taxon>
        <taxon>Metazoa</taxon>
        <taxon>Spiralia</taxon>
        <taxon>Lophotrochozoa</taxon>
        <taxon>Platyhelminthes</taxon>
        <taxon>Trematoda</taxon>
        <taxon>Digenea</taxon>
        <taxon>Plagiorchiida</taxon>
        <taxon>Echinostomata</taxon>
        <taxon>Echinostomatoidea</taxon>
        <taxon>Fasciolidae</taxon>
        <taxon>Fasciola</taxon>
    </lineage>
</organism>